<dbReference type="RefSeq" id="XP_033587650.1">
    <property type="nucleotide sequence ID" value="XM_033730282.1"/>
</dbReference>
<proteinExistence type="predicted"/>
<dbReference type="Gene3D" id="3.30.559.10">
    <property type="entry name" value="Chloramphenicol acetyltransferase-like domain"/>
    <property type="match status" value="2"/>
</dbReference>
<dbReference type="Proteomes" id="UP000799767">
    <property type="component" value="Unassembled WGS sequence"/>
</dbReference>
<protein>
    <submittedName>
        <fullName evidence="4">Putative trichothecene 3-O-acetyltransferase</fullName>
    </submittedName>
</protein>
<feature type="region of interest" description="Disordered" evidence="2">
    <location>
        <begin position="346"/>
        <end position="366"/>
    </location>
</feature>
<accession>A0A6A6PLW8</accession>
<organism evidence="4 5">
    <name type="scientific">Neohortaea acidophila</name>
    <dbReference type="NCBI Taxonomy" id="245834"/>
    <lineage>
        <taxon>Eukaryota</taxon>
        <taxon>Fungi</taxon>
        <taxon>Dikarya</taxon>
        <taxon>Ascomycota</taxon>
        <taxon>Pezizomycotina</taxon>
        <taxon>Dothideomycetes</taxon>
        <taxon>Dothideomycetidae</taxon>
        <taxon>Mycosphaerellales</taxon>
        <taxon>Teratosphaeriaceae</taxon>
        <taxon>Neohortaea</taxon>
    </lineage>
</organism>
<keyword evidence="5" id="KW-1185">Reference proteome</keyword>
<dbReference type="InterPro" id="IPR023213">
    <property type="entry name" value="CAT-like_dom_sf"/>
</dbReference>
<reference evidence="4" key="1">
    <citation type="journal article" date="2020" name="Stud. Mycol.">
        <title>101 Dothideomycetes genomes: a test case for predicting lifestyles and emergence of pathogens.</title>
        <authorList>
            <person name="Haridas S."/>
            <person name="Albert R."/>
            <person name="Binder M."/>
            <person name="Bloem J."/>
            <person name="Labutti K."/>
            <person name="Salamov A."/>
            <person name="Andreopoulos B."/>
            <person name="Baker S."/>
            <person name="Barry K."/>
            <person name="Bills G."/>
            <person name="Bluhm B."/>
            <person name="Cannon C."/>
            <person name="Castanera R."/>
            <person name="Culley D."/>
            <person name="Daum C."/>
            <person name="Ezra D."/>
            <person name="Gonzalez J."/>
            <person name="Henrissat B."/>
            <person name="Kuo A."/>
            <person name="Liang C."/>
            <person name="Lipzen A."/>
            <person name="Lutzoni F."/>
            <person name="Magnuson J."/>
            <person name="Mondo S."/>
            <person name="Nolan M."/>
            <person name="Ohm R."/>
            <person name="Pangilinan J."/>
            <person name="Park H.-J."/>
            <person name="Ramirez L."/>
            <person name="Alfaro M."/>
            <person name="Sun H."/>
            <person name="Tritt A."/>
            <person name="Yoshinaga Y."/>
            <person name="Zwiers L.-H."/>
            <person name="Turgeon B."/>
            <person name="Goodwin S."/>
            <person name="Spatafora J."/>
            <person name="Crous P."/>
            <person name="Grigoriev I."/>
        </authorList>
    </citation>
    <scope>NUCLEOTIDE SEQUENCE</scope>
    <source>
        <strain evidence="4">CBS 113389</strain>
    </source>
</reference>
<evidence type="ECO:0000256" key="1">
    <source>
        <dbReference type="ARBA" id="ARBA00022679"/>
    </source>
</evidence>
<evidence type="ECO:0000313" key="4">
    <source>
        <dbReference type="EMBL" id="KAF2481080.1"/>
    </source>
</evidence>
<evidence type="ECO:0000256" key="2">
    <source>
        <dbReference type="SAM" id="MobiDB-lite"/>
    </source>
</evidence>
<feature type="non-terminal residue" evidence="4">
    <location>
        <position position="441"/>
    </location>
</feature>
<feature type="non-terminal residue" evidence="4">
    <location>
        <position position="1"/>
    </location>
</feature>
<dbReference type="PANTHER" id="PTHR31896:SF64">
    <property type="entry name" value="TRICHOTHECENE 3-O-ACETYLTRANSFERASE"/>
    <property type="match status" value="1"/>
</dbReference>
<feature type="compositionally biased region" description="Polar residues" evidence="2">
    <location>
        <begin position="355"/>
        <end position="366"/>
    </location>
</feature>
<sequence length="441" mass="48047">LDVFGQNPRLHRLYTQLCFCFRLASDTSQHKAQVVDHLNRGLDVLAQAFPWVGGVVTQDSSGIFKIHSNSTKKPWLDVQDLSDSLPSMQELETAGFPFRMLDEKVIAPCSTLPDSEESDKDAPVLLLRATFITGGLLLVINGMHNCMDMAGQCQVIDLFAKACRGEGFTAEELKVGNISRQNLVPLLEEDQTSTKLPPGQKQMPTTTAPASTESEPPRAVWHYFTFSAAYLASLKAIATTDVPSGFVSTDDVLSAFVWQNITRARLPRLDSAGSSTFDRQVNARHHLGVPLTYPGNGPVHKVSTTRKIADVVDAALGVVASHLRSSLINEDIAYKVRAEATALSRSVARGETKTAGPSSSRSTVPTSDLKMSSWAKENCYAFDFGGLLGKASAVRRPAFPAWEGLCYFMPKTLAGDIAFAVCLRDEDAERLIVEEEFGEFG</sequence>
<feature type="compositionally biased region" description="Polar residues" evidence="2">
    <location>
        <begin position="202"/>
        <end position="214"/>
    </location>
</feature>
<evidence type="ECO:0000259" key="3">
    <source>
        <dbReference type="Pfam" id="PF22664"/>
    </source>
</evidence>
<dbReference type="EMBL" id="MU001638">
    <property type="protein sequence ID" value="KAF2481080.1"/>
    <property type="molecule type" value="Genomic_DNA"/>
</dbReference>
<feature type="region of interest" description="Disordered" evidence="2">
    <location>
        <begin position="191"/>
        <end position="214"/>
    </location>
</feature>
<dbReference type="GeneID" id="54471284"/>
<dbReference type="Pfam" id="PF22664">
    <property type="entry name" value="TRI-like_N"/>
    <property type="match status" value="1"/>
</dbReference>
<keyword evidence="1 4" id="KW-0808">Transferase</keyword>
<dbReference type="InterPro" id="IPR054710">
    <property type="entry name" value="Tri101-like_N"/>
</dbReference>
<feature type="domain" description="Trichothecene 3-O-acetyltransferase-like N-terminal" evidence="3">
    <location>
        <begin position="13"/>
        <end position="163"/>
    </location>
</feature>
<name>A0A6A6PLW8_9PEZI</name>
<dbReference type="InterPro" id="IPR051283">
    <property type="entry name" value="Sec_Metabolite_Acyltrans"/>
</dbReference>
<dbReference type="GO" id="GO:0016740">
    <property type="term" value="F:transferase activity"/>
    <property type="evidence" value="ECO:0007669"/>
    <property type="project" value="UniProtKB-KW"/>
</dbReference>
<dbReference type="AlphaFoldDB" id="A0A6A6PLW8"/>
<dbReference type="OrthoDB" id="1862401at2759"/>
<dbReference type="PANTHER" id="PTHR31896">
    <property type="entry name" value="FAMILY REGULATORY PROTEIN, PUTATIVE (AFU_ORTHOLOGUE AFUA_3G14730)-RELATED"/>
    <property type="match status" value="1"/>
</dbReference>
<evidence type="ECO:0000313" key="5">
    <source>
        <dbReference type="Proteomes" id="UP000799767"/>
    </source>
</evidence>
<gene>
    <name evidence="4" type="ORF">BDY17DRAFT_235063</name>
</gene>